<evidence type="ECO:0000256" key="4">
    <source>
        <dbReference type="ARBA" id="ARBA00023163"/>
    </source>
</evidence>
<keyword evidence="2" id="KW-0805">Transcription regulation</keyword>
<feature type="region of interest" description="Disordered" evidence="6">
    <location>
        <begin position="137"/>
        <end position="159"/>
    </location>
</feature>
<feature type="region of interest" description="Disordered" evidence="6">
    <location>
        <begin position="687"/>
        <end position="719"/>
    </location>
</feature>
<dbReference type="InterPro" id="IPR050142">
    <property type="entry name" value="MADS-box/MEF2_TF"/>
</dbReference>
<feature type="compositionally biased region" description="Polar residues" evidence="6">
    <location>
        <begin position="1"/>
        <end position="10"/>
    </location>
</feature>
<feature type="compositionally biased region" description="Polar residues" evidence="6">
    <location>
        <begin position="605"/>
        <end position="624"/>
    </location>
</feature>
<dbReference type="Pfam" id="PF00319">
    <property type="entry name" value="SRF-TF"/>
    <property type="match status" value="1"/>
</dbReference>
<gene>
    <name evidence="8" type="ORF">NliqN6_1798</name>
</gene>
<dbReference type="AlphaFoldDB" id="A0A8H3TQ94"/>
<feature type="region of interest" description="Disordered" evidence="6">
    <location>
        <begin position="508"/>
        <end position="627"/>
    </location>
</feature>
<dbReference type="CDD" id="cd00266">
    <property type="entry name" value="MADS_SRF_like"/>
    <property type="match status" value="1"/>
</dbReference>
<feature type="region of interest" description="Disordered" evidence="6">
    <location>
        <begin position="200"/>
        <end position="221"/>
    </location>
</feature>
<dbReference type="InterPro" id="IPR036879">
    <property type="entry name" value="TF_MADSbox_sf"/>
</dbReference>
<comment type="caution">
    <text evidence="8">The sequence shown here is derived from an EMBL/GenBank/DDBJ whole genome shotgun (WGS) entry which is preliminary data.</text>
</comment>
<feature type="region of interest" description="Disordered" evidence="6">
    <location>
        <begin position="296"/>
        <end position="385"/>
    </location>
</feature>
<keyword evidence="3" id="KW-0238">DNA-binding</keyword>
<feature type="region of interest" description="Disordered" evidence="6">
    <location>
        <begin position="1"/>
        <end position="60"/>
    </location>
</feature>
<dbReference type="GO" id="GO:0000987">
    <property type="term" value="F:cis-regulatory region sequence-specific DNA binding"/>
    <property type="evidence" value="ECO:0007669"/>
    <property type="project" value="InterPro"/>
</dbReference>
<dbReference type="Proteomes" id="UP000620104">
    <property type="component" value="Unassembled WGS sequence"/>
</dbReference>
<feature type="domain" description="MADS-box" evidence="7">
    <location>
        <begin position="385"/>
        <end position="445"/>
    </location>
</feature>
<dbReference type="PROSITE" id="PS00350">
    <property type="entry name" value="MADS_BOX_1"/>
    <property type="match status" value="1"/>
</dbReference>
<feature type="compositionally biased region" description="Polar residues" evidence="6">
    <location>
        <begin position="702"/>
        <end position="719"/>
    </location>
</feature>
<feature type="compositionally biased region" description="Polar residues" evidence="6">
    <location>
        <begin position="19"/>
        <end position="28"/>
    </location>
</feature>
<dbReference type="InterPro" id="IPR002100">
    <property type="entry name" value="TF_MADSbox"/>
</dbReference>
<comment type="subcellular location">
    <subcellularLocation>
        <location evidence="1">Nucleus</location>
    </subcellularLocation>
</comment>
<keyword evidence="4" id="KW-0804">Transcription</keyword>
<evidence type="ECO:0000259" key="7">
    <source>
        <dbReference type="PROSITE" id="PS50066"/>
    </source>
</evidence>
<name>A0A8H3TQ94_9TREE</name>
<dbReference type="PROSITE" id="PS50066">
    <property type="entry name" value="MADS_BOX_2"/>
    <property type="match status" value="1"/>
</dbReference>
<evidence type="ECO:0000256" key="5">
    <source>
        <dbReference type="ARBA" id="ARBA00023242"/>
    </source>
</evidence>
<dbReference type="PANTHER" id="PTHR48019">
    <property type="entry name" value="SERUM RESPONSE FACTOR HOMOLOG"/>
    <property type="match status" value="1"/>
</dbReference>
<evidence type="ECO:0000313" key="8">
    <source>
        <dbReference type="EMBL" id="GHJ85396.1"/>
    </source>
</evidence>
<dbReference type="GO" id="GO:0000981">
    <property type="term" value="F:DNA-binding transcription factor activity, RNA polymerase II-specific"/>
    <property type="evidence" value="ECO:0007669"/>
    <property type="project" value="InterPro"/>
</dbReference>
<organism evidence="8 9">
    <name type="scientific">Naganishia liquefaciens</name>
    <dbReference type="NCBI Taxonomy" id="104408"/>
    <lineage>
        <taxon>Eukaryota</taxon>
        <taxon>Fungi</taxon>
        <taxon>Dikarya</taxon>
        <taxon>Basidiomycota</taxon>
        <taxon>Agaricomycotina</taxon>
        <taxon>Tremellomycetes</taxon>
        <taxon>Filobasidiales</taxon>
        <taxon>Filobasidiaceae</taxon>
        <taxon>Naganishia</taxon>
    </lineage>
</organism>
<dbReference type="PRINTS" id="PR00404">
    <property type="entry name" value="MADSDOMAIN"/>
</dbReference>
<dbReference type="Gene3D" id="3.40.1810.10">
    <property type="entry name" value="Transcription factor, MADS-box"/>
    <property type="match status" value="1"/>
</dbReference>
<evidence type="ECO:0000256" key="3">
    <source>
        <dbReference type="ARBA" id="ARBA00023125"/>
    </source>
</evidence>
<reference evidence="8" key="1">
    <citation type="submission" date="2020-07" db="EMBL/GenBank/DDBJ databases">
        <title>Draft Genome Sequence of a Deep-Sea Yeast, Naganishia (Cryptococcus) liquefaciens strain N6.</title>
        <authorList>
            <person name="Han Y.W."/>
            <person name="Kajitani R."/>
            <person name="Morimoto H."/>
            <person name="Parhat M."/>
            <person name="Tsubouchi H."/>
            <person name="Bakenova O."/>
            <person name="Ogata M."/>
            <person name="Argunhan B."/>
            <person name="Aoki R."/>
            <person name="Kajiwara S."/>
            <person name="Itoh T."/>
            <person name="Iwasaki H."/>
        </authorList>
    </citation>
    <scope>NUCLEOTIDE SEQUENCE</scope>
    <source>
        <strain evidence="8">N6</strain>
    </source>
</reference>
<evidence type="ECO:0000256" key="6">
    <source>
        <dbReference type="SAM" id="MobiDB-lite"/>
    </source>
</evidence>
<dbReference type="GO" id="GO:0045944">
    <property type="term" value="P:positive regulation of transcription by RNA polymerase II"/>
    <property type="evidence" value="ECO:0007669"/>
    <property type="project" value="InterPro"/>
</dbReference>
<dbReference type="GO" id="GO:0005634">
    <property type="term" value="C:nucleus"/>
    <property type="evidence" value="ECO:0007669"/>
    <property type="project" value="UniProtKB-SubCell"/>
</dbReference>
<evidence type="ECO:0000256" key="1">
    <source>
        <dbReference type="ARBA" id="ARBA00004123"/>
    </source>
</evidence>
<feature type="compositionally biased region" description="Low complexity" evidence="6">
    <location>
        <begin position="687"/>
        <end position="701"/>
    </location>
</feature>
<feature type="compositionally biased region" description="Low complexity" evidence="6">
    <location>
        <begin position="508"/>
        <end position="518"/>
    </location>
</feature>
<dbReference type="EMBL" id="BLZA01000011">
    <property type="protein sequence ID" value="GHJ85396.1"/>
    <property type="molecule type" value="Genomic_DNA"/>
</dbReference>
<dbReference type="SMART" id="SM00432">
    <property type="entry name" value="MADS"/>
    <property type="match status" value="1"/>
</dbReference>
<feature type="compositionally biased region" description="Pro residues" evidence="6">
    <location>
        <begin position="590"/>
        <end position="599"/>
    </location>
</feature>
<feature type="region of interest" description="Disordered" evidence="6">
    <location>
        <begin position="255"/>
        <end position="281"/>
    </location>
</feature>
<dbReference type="OrthoDB" id="2284405at2759"/>
<dbReference type="GO" id="GO:0046983">
    <property type="term" value="F:protein dimerization activity"/>
    <property type="evidence" value="ECO:0007669"/>
    <property type="project" value="InterPro"/>
</dbReference>
<proteinExistence type="predicted"/>
<keyword evidence="5" id="KW-0539">Nucleus</keyword>
<accession>A0A8H3TQ94</accession>
<feature type="compositionally biased region" description="Low complexity" evidence="6">
    <location>
        <begin position="556"/>
        <end position="569"/>
    </location>
</feature>
<sequence>MAFVQQTSLHQDGLDDDPNQSFDASSYINDDGDSPEPFDNLGADPLSSGTDSGVHDIMHDMDNENGMNHFLKHASSGNPGDITFVSDNLAGGETSFDDGLATMAPDMHLNRGQALEGSYRITGLSAEESSNQLHTLDNETLEDPPNENIGTMSGSDMTPRAVKTGIKAGSRSLDHQRYAAAMQQHHHAGNTLYSAALQPGRREDGVEASISPPQPAAGEDTLAPALASTTPLQRLMQTSSDASGATSALYANINVKREPTENGTSHFYTEPSDPAPSTATGVPLQIRPFEQFEADETGQDDDDDEGKHNLLCSPDFAMQGGLQDHNLPSAEERSSDSSGAESRKQKRSDKGKGKESSSGLEVDDVEGGMNPELDTAGDGDMDDENARRKIKIEYIEDKSRRHITFSKRKAGIMKKAYELSILTGTQVLLLVVSETGLCYTYTTPKMSPMVTQPAGQQLIQSCLNAPEGYGPDGEVLKLPSAPSGSKKDKNELAIRPLKLNAEELKNLAAASASASDPTTPKKKKPGKPTLEGKEGKPGGAAAAQNRRRASEKVKRAASGAAKKGGRVASDGNPGTTGARPYREHDMDMQHPPPVPPLPPGIRAKSNGSSSNGQTIMSQHASQPEVQPGVSLVSPISANTGANQHYYQAQAVSMPQSQSSQSNGLVPVQINYSYPTQNTQYIDPSGAALHSQQLQRRQSQHQSMSHATHSGESHTQAHQQYASGLVEVQHYSVNPPHAGQMIAGPISMGGQI</sequence>
<evidence type="ECO:0000313" key="9">
    <source>
        <dbReference type="Proteomes" id="UP000620104"/>
    </source>
</evidence>
<dbReference type="SUPFAM" id="SSF55455">
    <property type="entry name" value="SRF-like"/>
    <property type="match status" value="1"/>
</dbReference>
<dbReference type="FunFam" id="3.40.1810.10:FF:000002">
    <property type="entry name" value="Serum response factor b"/>
    <property type="match status" value="1"/>
</dbReference>
<protein>
    <recommendedName>
        <fullName evidence="7">MADS-box domain-containing protein</fullName>
    </recommendedName>
</protein>
<keyword evidence="9" id="KW-1185">Reference proteome</keyword>
<dbReference type="InterPro" id="IPR033897">
    <property type="entry name" value="SRF-like_MADS-box"/>
</dbReference>
<evidence type="ECO:0000256" key="2">
    <source>
        <dbReference type="ARBA" id="ARBA00023015"/>
    </source>
</evidence>